<organism evidence="3 4">
    <name type="scientific">Nezara viridula</name>
    <name type="common">Southern green stink bug</name>
    <name type="synonym">Cimex viridulus</name>
    <dbReference type="NCBI Taxonomy" id="85310"/>
    <lineage>
        <taxon>Eukaryota</taxon>
        <taxon>Metazoa</taxon>
        <taxon>Ecdysozoa</taxon>
        <taxon>Arthropoda</taxon>
        <taxon>Hexapoda</taxon>
        <taxon>Insecta</taxon>
        <taxon>Pterygota</taxon>
        <taxon>Neoptera</taxon>
        <taxon>Paraneoptera</taxon>
        <taxon>Hemiptera</taxon>
        <taxon>Heteroptera</taxon>
        <taxon>Panheteroptera</taxon>
        <taxon>Pentatomomorpha</taxon>
        <taxon>Pentatomoidea</taxon>
        <taxon>Pentatomidae</taxon>
        <taxon>Pentatominae</taxon>
        <taxon>Nezara</taxon>
    </lineage>
</organism>
<dbReference type="PROSITE" id="PS50212">
    <property type="entry name" value="RASGEF_NTER"/>
    <property type="match status" value="1"/>
</dbReference>
<feature type="domain" description="N-terminal Ras-GEF" evidence="2">
    <location>
        <begin position="8"/>
        <end position="128"/>
    </location>
</feature>
<proteinExistence type="predicted"/>
<dbReference type="Proteomes" id="UP001152798">
    <property type="component" value="Chromosome 6"/>
</dbReference>
<keyword evidence="1" id="KW-0344">Guanine-nucleotide releasing factor</keyword>
<dbReference type="Gene3D" id="1.20.870.10">
    <property type="entry name" value="Son of sevenless (SoS) protein Chain: S domain 1"/>
    <property type="match status" value="1"/>
</dbReference>
<dbReference type="SUPFAM" id="SSF48366">
    <property type="entry name" value="Ras GEF"/>
    <property type="match status" value="1"/>
</dbReference>
<accession>A0A9P0HQF1</accession>
<evidence type="ECO:0000259" key="2">
    <source>
        <dbReference type="PROSITE" id="PS50212"/>
    </source>
</evidence>
<dbReference type="Pfam" id="PF00618">
    <property type="entry name" value="RasGEF_N"/>
    <property type="match status" value="1"/>
</dbReference>
<dbReference type="InterPro" id="IPR000651">
    <property type="entry name" value="Ras-like_Gua-exchang_fac_N"/>
</dbReference>
<name>A0A9P0HQF1_NEZVI</name>
<dbReference type="GO" id="GO:0005085">
    <property type="term" value="F:guanyl-nucleotide exchange factor activity"/>
    <property type="evidence" value="ECO:0007669"/>
    <property type="project" value="UniProtKB-KW"/>
</dbReference>
<sequence length="156" mass="17675">MLQAVVYREGNLVSGRLEALIQHMVPTNDYYPDRAFLFAFLLTSRLFVKPHDLLGQICNESSAKEKMEGPSQPLIRLIGEWSETFPYDFRDERVMSHVREVAESCVGLEEDTRGEVSLVLQSLLEKLTSLERYEAYIHSVRAHATASLGSLSQVSL</sequence>
<dbReference type="EMBL" id="OV725082">
    <property type="protein sequence ID" value="CAH1406364.1"/>
    <property type="molecule type" value="Genomic_DNA"/>
</dbReference>
<dbReference type="CDD" id="cd06224">
    <property type="entry name" value="REM"/>
    <property type="match status" value="1"/>
</dbReference>
<gene>
    <name evidence="3" type="ORF">NEZAVI_LOCUS14321</name>
</gene>
<dbReference type="AlphaFoldDB" id="A0A9P0HQF1"/>
<evidence type="ECO:0000313" key="3">
    <source>
        <dbReference type="EMBL" id="CAH1406364.1"/>
    </source>
</evidence>
<evidence type="ECO:0000313" key="4">
    <source>
        <dbReference type="Proteomes" id="UP001152798"/>
    </source>
</evidence>
<dbReference type="OrthoDB" id="20825at2759"/>
<protein>
    <recommendedName>
        <fullName evidence="2">N-terminal Ras-GEF domain-containing protein</fullName>
    </recommendedName>
</protein>
<evidence type="ECO:0000256" key="1">
    <source>
        <dbReference type="PROSITE-ProRule" id="PRU00135"/>
    </source>
</evidence>
<keyword evidence="4" id="KW-1185">Reference proteome</keyword>
<reference evidence="3" key="1">
    <citation type="submission" date="2022-01" db="EMBL/GenBank/DDBJ databases">
        <authorList>
            <person name="King R."/>
        </authorList>
    </citation>
    <scope>NUCLEOTIDE SEQUENCE</scope>
</reference>
<dbReference type="InterPro" id="IPR023578">
    <property type="entry name" value="Ras_GEF_dom_sf"/>
</dbReference>